<dbReference type="RefSeq" id="WP_109215459.1">
    <property type="nucleotide sequence ID" value="NZ_CABMEW010000005.1"/>
</dbReference>
<comment type="catalytic activity">
    <reaction evidence="8">
        <text>L-methionine + H2O = methanethiol + 2-oxobutanoate + NH4(+)</text>
        <dbReference type="Rhea" id="RHEA:23800"/>
        <dbReference type="ChEBI" id="CHEBI:15377"/>
        <dbReference type="ChEBI" id="CHEBI:16007"/>
        <dbReference type="ChEBI" id="CHEBI:16763"/>
        <dbReference type="ChEBI" id="CHEBI:28938"/>
        <dbReference type="ChEBI" id="CHEBI:57844"/>
        <dbReference type="EC" id="4.4.1.11"/>
    </reaction>
    <physiologicalReaction direction="left-to-right" evidence="8">
        <dbReference type="Rhea" id="RHEA:23801"/>
    </physiologicalReaction>
</comment>
<evidence type="ECO:0000313" key="12">
    <source>
        <dbReference type="Proteomes" id="UP000245288"/>
    </source>
</evidence>
<dbReference type="EC" id="4.4.1.2" evidence="5"/>
<dbReference type="InterPro" id="IPR000277">
    <property type="entry name" value="Cys/Met-Metab_PyrdxlP-dep_enz"/>
</dbReference>
<keyword evidence="12" id="KW-1185">Reference proteome</keyword>
<evidence type="ECO:0000256" key="9">
    <source>
        <dbReference type="PIRSR" id="PIRSR001434-2"/>
    </source>
</evidence>
<dbReference type="PIRSF" id="PIRSF001434">
    <property type="entry name" value="CGS"/>
    <property type="match status" value="1"/>
</dbReference>
<comment type="caution">
    <text evidence="11">The sequence shown here is derived from an EMBL/GenBank/DDBJ whole genome shotgun (WGS) entry which is preliminary data.</text>
</comment>
<evidence type="ECO:0000256" key="1">
    <source>
        <dbReference type="ARBA" id="ARBA00001933"/>
    </source>
</evidence>
<protein>
    <recommendedName>
        <fullName evidence="5">homocysteine desulfhydrase</fullName>
        <ecNumber evidence="5">4.4.1.2</ecNumber>
    </recommendedName>
    <alternativeName>
        <fullName evidence="6">Homocysteine desulfhydrase</fullName>
    </alternativeName>
</protein>
<dbReference type="PANTHER" id="PTHR43797">
    <property type="entry name" value="HOMOCYSTEINE/CYSTEINE SYNTHASE"/>
    <property type="match status" value="1"/>
</dbReference>
<comment type="cofactor">
    <cofactor evidence="1 10">
        <name>pyridoxal 5'-phosphate</name>
        <dbReference type="ChEBI" id="CHEBI:597326"/>
    </cofactor>
</comment>
<dbReference type="InterPro" id="IPR015422">
    <property type="entry name" value="PyrdxlP-dep_Trfase_small"/>
</dbReference>
<dbReference type="InterPro" id="IPR015421">
    <property type="entry name" value="PyrdxlP-dep_Trfase_major"/>
</dbReference>
<dbReference type="GO" id="GO:0003961">
    <property type="term" value="F:O-acetylhomoserine aminocarboxypropyltransferase activity"/>
    <property type="evidence" value="ECO:0007669"/>
    <property type="project" value="TreeGrafter"/>
</dbReference>
<dbReference type="GO" id="GO:0047982">
    <property type="term" value="F:homocysteine desulfhydrase activity"/>
    <property type="evidence" value="ECO:0007669"/>
    <property type="project" value="UniProtKB-EC"/>
</dbReference>
<dbReference type="SUPFAM" id="SSF53383">
    <property type="entry name" value="PLP-dependent transferases"/>
    <property type="match status" value="1"/>
</dbReference>
<dbReference type="GO" id="GO:0016787">
    <property type="term" value="F:hydrolase activity"/>
    <property type="evidence" value="ECO:0007669"/>
    <property type="project" value="UniProtKB-KW"/>
</dbReference>
<comment type="catalytic activity">
    <reaction evidence="7">
        <text>L-homocysteine + H2O = 2-oxobutanoate + hydrogen sulfide + NH4(+) + H(+)</text>
        <dbReference type="Rhea" id="RHEA:14501"/>
        <dbReference type="ChEBI" id="CHEBI:15377"/>
        <dbReference type="ChEBI" id="CHEBI:15378"/>
        <dbReference type="ChEBI" id="CHEBI:16763"/>
        <dbReference type="ChEBI" id="CHEBI:28938"/>
        <dbReference type="ChEBI" id="CHEBI:29919"/>
        <dbReference type="ChEBI" id="CHEBI:58199"/>
        <dbReference type="EC" id="4.4.1.2"/>
    </reaction>
    <physiologicalReaction direction="left-to-right" evidence="7">
        <dbReference type="Rhea" id="RHEA:14502"/>
    </physiologicalReaction>
</comment>
<keyword evidence="11" id="KW-0378">Hydrolase</keyword>
<dbReference type="FunFam" id="3.40.640.10:FF:000046">
    <property type="entry name" value="Cystathionine gamma-lyase"/>
    <property type="match status" value="1"/>
</dbReference>
<name>A0A2V1JPN8_EUBRA</name>
<dbReference type="Gene3D" id="3.90.1150.10">
    <property type="entry name" value="Aspartate Aminotransferase, domain 1"/>
    <property type="match status" value="1"/>
</dbReference>
<proteinExistence type="inferred from homology"/>
<evidence type="ECO:0000256" key="5">
    <source>
        <dbReference type="ARBA" id="ARBA00047175"/>
    </source>
</evidence>
<gene>
    <name evidence="11" type="ORF">LG34_07305</name>
</gene>
<evidence type="ECO:0000256" key="7">
    <source>
        <dbReference type="ARBA" id="ARBA00048780"/>
    </source>
</evidence>
<dbReference type="EMBL" id="JRFU01000079">
    <property type="protein sequence ID" value="PWE86880.1"/>
    <property type="molecule type" value="Genomic_DNA"/>
</dbReference>
<evidence type="ECO:0000256" key="3">
    <source>
        <dbReference type="ARBA" id="ARBA00022679"/>
    </source>
</evidence>
<sequence>MNFNTQLLHGKSVGAYSFGATLPSISQVSAYTYETSEQLEKVCQNRAAGFAYTRIGNPTVAAFERRICEMEGGFSATACASGLSAVVFSLLNILQSGDEIIASSGVFGGTIDVFRDLQNFGIQVHYIPYLSEENITPLLNDKTRAVFGEVISNPGLDVIDVSAVAAFVHTHQVPLILDSTTATPLLIRPLKLGADVVVHSSSKYINGSGNSIGGVIVDGGKFRWNPQRYPVLAEYKKFGPAAYTARLKNDTLRNFGSCMAPMNAYLNTVGLETMGLRVQKECENAYALVKALEQLPDVTVNYPLLETSPYQKLATEQLGGYGGAILSLRVGSKERAYRLMNHLKFAHIATNIGDLRTLVIHPASTIYIHSTEEMMHAAGVYDDLIRVSVGIEDAKDLIADFTEAIAHADEEAE</sequence>
<evidence type="ECO:0000256" key="6">
    <source>
        <dbReference type="ARBA" id="ARBA00047199"/>
    </source>
</evidence>
<accession>A0A2V1JPN8</accession>
<dbReference type="GO" id="GO:0071269">
    <property type="term" value="P:L-homocysteine biosynthetic process"/>
    <property type="evidence" value="ECO:0007669"/>
    <property type="project" value="TreeGrafter"/>
</dbReference>
<comment type="similarity">
    <text evidence="2 10">Belongs to the trans-sulfuration enzymes family.</text>
</comment>
<dbReference type="OrthoDB" id="9780685at2"/>
<dbReference type="GO" id="GO:0030170">
    <property type="term" value="F:pyridoxal phosphate binding"/>
    <property type="evidence" value="ECO:0007669"/>
    <property type="project" value="InterPro"/>
</dbReference>
<dbReference type="InterPro" id="IPR006235">
    <property type="entry name" value="OAc-hSer/O-AcSer_sulfhydrylase"/>
</dbReference>
<keyword evidence="3" id="KW-0808">Transferase</keyword>
<dbReference type="GO" id="GO:0005737">
    <property type="term" value="C:cytoplasm"/>
    <property type="evidence" value="ECO:0007669"/>
    <property type="project" value="TreeGrafter"/>
</dbReference>
<dbReference type="GO" id="GO:0018826">
    <property type="term" value="F:methionine gamma-lyase activity"/>
    <property type="evidence" value="ECO:0007669"/>
    <property type="project" value="UniProtKB-EC"/>
</dbReference>
<dbReference type="GO" id="GO:0019346">
    <property type="term" value="P:transsulfuration"/>
    <property type="evidence" value="ECO:0007669"/>
    <property type="project" value="InterPro"/>
</dbReference>
<organism evidence="11 12">
    <name type="scientific">Eubacterium ramulus</name>
    <dbReference type="NCBI Taxonomy" id="39490"/>
    <lineage>
        <taxon>Bacteria</taxon>
        <taxon>Bacillati</taxon>
        <taxon>Bacillota</taxon>
        <taxon>Clostridia</taxon>
        <taxon>Eubacteriales</taxon>
        <taxon>Eubacteriaceae</taxon>
        <taxon>Eubacterium</taxon>
    </lineage>
</organism>
<reference evidence="11 12" key="1">
    <citation type="submission" date="2014-09" db="EMBL/GenBank/DDBJ databases">
        <title>Butyrate-producing bacteria isolated from human gut.</title>
        <authorList>
            <person name="Zhang Q."/>
            <person name="Zhao L."/>
        </authorList>
    </citation>
    <scope>NUCLEOTIDE SEQUENCE [LARGE SCALE GENOMIC DNA]</scope>
    <source>
        <strain evidence="11 12">21</strain>
    </source>
</reference>
<dbReference type="GO" id="GO:0004124">
    <property type="term" value="F:cysteine synthase activity"/>
    <property type="evidence" value="ECO:0007669"/>
    <property type="project" value="TreeGrafter"/>
</dbReference>
<keyword evidence="4 9" id="KW-0663">Pyridoxal phosphate</keyword>
<evidence type="ECO:0000256" key="10">
    <source>
        <dbReference type="RuleBase" id="RU362118"/>
    </source>
</evidence>
<feature type="modified residue" description="N6-(pyridoxal phosphate)lysine" evidence="9">
    <location>
        <position position="203"/>
    </location>
</feature>
<evidence type="ECO:0000313" key="11">
    <source>
        <dbReference type="EMBL" id="PWE86880.1"/>
    </source>
</evidence>
<dbReference type="Gene3D" id="3.40.640.10">
    <property type="entry name" value="Type I PLP-dependent aspartate aminotransferase-like (Major domain)"/>
    <property type="match status" value="1"/>
</dbReference>
<evidence type="ECO:0000256" key="4">
    <source>
        <dbReference type="ARBA" id="ARBA00022898"/>
    </source>
</evidence>
<evidence type="ECO:0000256" key="8">
    <source>
        <dbReference type="ARBA" id="ARBA00052699"/>
    </source>
</evidence>
<dbReference type="Proteomes" id="UP000245288">
    <property type="component" value="Unassembled WGS sequence"/>
</dbReference>
<dbReference type="Pfam" id="PF01053">
    <property type="entry name" value="Cys_Met_Meta_PP"/>
    <property type="match status" value="1"/>
</dbReference>
<dbReference type="GO" id="GO:0006535">
    <property type="term" value="P:cysteine biosynthetic process from serine"/>
    <property type="evidence" value="ECO:0007669"/>
    <property type="project" value="TreeGrafter"/>
</dbReference>
<dbReference type="InterPro" id="IPR015424">
    <property type="entry name" value="PyrdxlP-dep_Trfase"/>
</dbReference>
<dbReference type="PANTHER" id="PTHR43797:SF2">
    <property type="entry name" value="HOMOCYSTEINE_CYSTEINE SYNTHASE"/>
    <property type="match status" value="1"/>
</dbReference>
<evidence type="ECO:0000256" key="2">
    <source>
        <dbReference type="ARBA" id="ARBA00009077"/>
    </source>
</evidence>
<dbReference type="AlphaFoldDB" id="A0A2V1JPN8"/>